<dbReference type="SUPFAM" id="SSF55073">
    <property type="entry name" value="Nucleotide cyclase"/>
    <property type="match status" value="1"/>
</dbReference>
<name>A0A075AWF0_ROZAC</name>
<evidence type="ECO:0000256" key="1">
    <source>
        <dbReference type="SAM" id="Phobius"/>
    </source>
</evidence>
<dbReference type="PANTHER" id="PTHR43081:SF1">
    <property type="entry name" value="ADENYLATE CYCLASE, TERMINAL-DIFFERENTIATION SPECIFIC"/>
    <property type="match status" value="1"/>
</dbReference>
<proteinExistence type="predicted"/>
<keyword evidence="1" id="KW-0472">Membrane</keyword>
<dbReference type="OrthoDB" id="60033at2759"/>
<accession>A0A075AWF0</accession>
<dbReference type="Gene3D" id="6.10.340.10">
    <property type="match status" value="1"/>
</dbReference>
<organism evidence="3 4">
    <name type="scientific">Rozella allomycis (strain CSF55)</name>
    <dbReference type="NCBI Taxonomy" id="988480"/>
    <lineage>
        <taxon>Eukaryota</taxon>
        <taxon>Fungi</taxon>
        <taxon>Fungi incertae sedis</taxon>
        <taxon>Cryptomycota</taxon>
        <taxon>Cryptomycota incertae sedis</taxon>
        <taxon>Rozella</taxon>
    </lineage>
</organism>
<dbReference type="CDD" id="cd07302">
    <property type="entry name" value="CHD"/>
    <property type="match status" value="1"/>
</dbReference>
<dbReference type="Gene3D" id="3.30.70.1230">
    <property type="entry name" value="Nucleotide cyclase"/>
    <property type="match status" value="1"/>
</dbReference>
<dbReference type="STRING" id="988480.A0A075AWF0"/>
<feature type="transmembrane region" description="Helical" evidence="1">
    <location>
        <begin position="78"/>
        <end position="101"/>
    </location>
</feature>
<dbReference type="Gene3D" id="3.30.450.20">
    <property type="entry name" value="PAS domain"/>
    <property type="match status" value="1"/>
</dbReference>
<keyword evidence="4" id="KW-1185">Reference proteome</keyword>
<keyword evidence="1" id="KW-1133">Transmembrane helix</keyword>
<dbReference type="EMBL" id="KE560937">
    <property type="protein sequence ID" value="EPZ34615.1"/>
    <property type="molecule type" value="Genomic_DNA"/>
</dbReference>
<evidence type="ECO:0000313" key="4">
    <source>
        <dbReference type="Proteomes" id="UP000030755"/>
    </source>
</evidence>
<dbReference type="InterPro" id="IPR029787">
    <property type="entry name" value="Nucleotide_cyclase"/>
</dbReference>
<protein>
    <submittedName>
        <fullName evidence="3">Adenylyl cyclase class-3/4/guanylyl cyclase domain-containing protein</fullName>
    </submittedName>
</protein>
<gene>
    <name evidence="3" type="ORF">O9G_001917</name>
</gene>
<evidence type="ECO:0000259" key="2">
    <source>
        <dbReference type="PROSITE" id="PS50125"/>
    </source>
</evidence>
<sequence>PIVVEEESLIEPIPENLEKSHLTHSSTFSTIEIVDTDKEDCKNFRKLSKVHDTDEYKHNNDYEGTSLLPLRLFSLRNVIAISNIIINFIAIFVISLVAYFASFESTNSAVSIMAQLTVRDIKLKLENSLASAEQYNIFTEDNFKLNSIPMNETDSALRHLLFTFSQHKVSDIDQIYIVSPDNLYNGVGRIKSRTTISPNLVIKFINSTDKPFREQYIINEPCGEENYYCSKRTPRTFLSNSSYIVNSRPYFKKAVLSKKPGWTDIYSFASFGVLGFTSVRPIYEDLEKNRLQFVAAVDITLSSLSLFLQNVTRSISENRPNNEGLLLWIIERKTGFLVATSEPGSIKLYNRQLSETSDVIRIRATDSENQVLKSAMESVSLNMKQEFKEQDSMNVYRNGRNLIVASKYSSFSDDIDWVIIMNIPIEIFQYQLNRTYLTNIPLVTSIVFLASIMMSVIVTRYIGKPLKAITEQMLQVANLDFNLDSDSPEPDEENQIDEMLKITIDGVTKNYSFNELEEKGKKKENSQAKEKQKKSLKLKEVRYLESAMSSMTSALRSFSRYVPVDVVTLLIMFTDIANFTSITEKISPNQLVVLMGEYFSEISGIILESQGIVDKYIGDAVMAFWNAPLSLENHPVIACHAALQCQKRLHELQKRWLKQGFPLIETRIGINTGNALVGNFGAPNRLNYTCIGDSVNLASRLEGLNKLYGTKIIISEFTYERVRPYFVCRPLDRVAVKGKTKAVLVYELIDFVDNISSFSVKQLGIYNYGFKLYQDGKYDLAKEAFEKYLKSSIEDTVTKRHIENCQKMTQSMSQPWDRIVVLDTK</sequence>
<feature type="non-terminal residue" evidence="3">
    <location>
        <position position="1"/>
    </location>
</feature>
<dbReference type="PANTHER" id="PTHR43081">
    <property type="entry name" value="ADENYLATE CYCLASE, TERMINAL-DIFFERENTIATION SPECIFIC-RELATED"/>
    <property type="match status" value="1"/>
</dbReference>
<dbReference type="InterPro" id="IPR001054">
    <property type="entry name" value="A/G_cyclase"/>
</dbReference>
<dbReference type="SMART" id="SM00044">
    <property type="entry name" value="CYCc"/>
    <property type="match status" value="1"/>
</dbReference>
<dbReference type="AlphaFoldDB" id="A0A075AWF0"/>
<dbReference type="Pfam" id="PF00211">
    <property type="entry name" value="Guanylate_cyc"/>
    <property type="match status" value="1"/>
</dbReference>
<dbReference type="PROSITE" id="PS50125">
    <property type="entry name" value="GUANYLATE_CYCLASE_2"/>
    <property type="match status" value="1"/>
</dbReference>
<evidence type="ECO:0000313" key="3">
    <source>
        <dbReference type="EMBL" id="EPZ34615.1"/>
    </source>
</evidence>
<dbReference type="Proteomes" id="UP000030755">
    <property type="component" value="Unassembled WGS sequence"/>
</dbReference>
<dbReference type="HOGENOM" id="CLU_021956_0_0_1"/>
<keyword evidence="1" id="KW-0812">Transmembrane</keyword>
<dbReference type="InterPro" id="IPR050697">
    <property type="entry name" value="Adenylyl/Guanylyl_Cyclase_3/4"/>
</dbReference>
<feature type="transmembrane region" description="Helical" evidence="1">
    <location>
        <begin position="442"/>
        <end position="463"/>
    </location>
</feature>
<feature type="domain" description="Guanylate cyclase" evidence="2">
    <location>
        <begin position="570"/>
        <end position="702"/>
    </location>
</feature>
<reference evidence="3 4" key="1">
    <citation type="journal article" date="2013" name="Curr. Biol.">
        <title>Shared signatures of parasitism and phylogenomics unite Cryptomycota and microsporidia.</title>
        <authorList>
            <person name="James T.Y."/>
            <person name="Pelin A."/>
            <person name="Bonen L."/>
            <person name="Ahrendt S."/>
            <person name="Sain D."/>
            <person name="Corradi N."/>
            <person name="Stajich J.E."/>
        </authorList>
    </citation>
    <scope>NUCLEOTIDE SEQUENCE [LARGE SCALE GENOMIC DNA]</scope>
    <source>
        <strain evidence="3 4">CSF55</strain>
    </source>
</reference>
<dbReference type="GO" id="GO:0006171">
    <property type="term" value="P:cAMP biosynthetic process"/>
    <property type="evidence" value="ECO:0007669"/>
    <property type="project" value="TreeGrafter"/>
</dbReference>
<dbReference type="GO" id="GO:0035556">
    <property type="term" value="P:intracellular signal transduction"/>
    <property type="evidence" value="ECO:0007669"/>
    <property type="project" value="InterPro"/>
</dbReference>